<evidence type="ECO:0000256" key="1">
    <source>
        <dbReference type="SAM" id="MobiDB-lite"/>
    </source>
</evidence>
<name>A0A150RKF1_SORCE</name>
<feature type="compositionally biased region" description="Gly residues" evidence="1">
    <location>
        <begin position="70"/>
        <end position="79"/>
    </location>
</feature>
<sequence>MKPGSSAWVGAARPRSPGIRRFFFAIAAFAALGASAGACGRTSLLELSSAGAGGGGSGGMAGGDVSTSSRGGGGGSGGSGGFEQCGGPTDCDDGDECTSDECVDGRCDHRPRDDDGDGFPPTACGGADCNDLNPAVFPGSPERCTDAADNDCNGVADCFDPACTGAETCGCTPSPAGESCQNGVDDDCDTIVDCFDTECAGTAACGCSASETGKCGNGFDDDCDGLFDCDDGNCAADPLCVCGLQREACDNGADDDCDLLVDCGDPDCRGVFPCACVPPGSPERCDDGADNDCDGRVDCADPQCITAPACKQCVPEVCDDGVDNNCDARIDCADAACAFAPSCAPTPEQCNNRLDDDNDALVDCGDPDCASNPSCVLAQANCLSPKLIPGTGTYTGDTTGHVSETRGACGGDAGEAVFFFVLTEPSRVHLDSRGSSFDTVLYVRTGICNSGREIGCDDDSGGGSWASLIEFSILYPGTYFVFLDGYTIDPGSGSNEGPFVLNAEIIPNPSEVCDDELDNDGDHYVDCADPDCATFGPCRRCARGAAPGPEFGVAACTDGLDNDCDGTLDCADEDCSASDFYVTECCDGLDENGNGIPDDFNCRCASDADCGDGQICYTHTSYTCGLPCNSFFGSVCPFVAPGSHCNDATSQCEF</sequence>
<feature type="region of interest" description="Disordered" evidence="1">
    <location>
        <begin position="52"/>
        <end position="79"/>
    </location>
</feature>
<dbReference type="EMBL" id="JEMB01002511">
    <property type="protein sequence ID" value="KYF80640.1"/>
    <property type="molecule type" value="Genomic_DNA"/>
</dbReference>
<comment type="caution">
    <text evidence="2">The sequence shown here is derived from an EMBL/GenBank/DDBJ whole genome shotgun (WGS) entry which is preliminary data.</text>
</comment>
<evidence type="ECO:0000313" key="3">
    <source>
        <dbReference type="Proteomes" id="UP000075635"/>
    </source>
</evidence>
<accession>A0A150RKF1</accession>
<dbReference type="InterPro" id="IPR021655">
    <property type="entry name" value="Put_metal-bd"/>
</dbReference>
<protein>
    <submittedName>
        <fullName evidence="2">Uncharacterized protein</fullName>
    </submittedName>
</protein>
<evidence type="ECO:0000313" key="2">
    <source>
        <dbReference type="EMBL" id="KYF80640.1"/>
    </source>
</evidence>
<organism evidence="2 3">
    <name type="scientific">Sorangium cellulosum</name>
    <name type="common">Polyangium cellulosum</name>
    <dbReference type="NCBI Taxonomy" id="56"/>
    <lineage>
        <taxon>Bacteria</taxon>
        <taxon>Pseudomonadati</taxon>
        <taxon>Myxococcota</taxon>
        <taxon>Polyangia</taxon>
        <taxon>Polyangiales</taxon>
        <taxon>Polyangiaceae</taxon>
        <taxon>Sorangium</taxon>
    </lineage>
</organism>
<proteinExistence type="predicted"/>
<dbReference type="Pfam" id="PF11617">
    <property type="entry name" value="Cu-binding_MopE"/>
    <property type="match status" value="7"/>
</dbReference>
<dbReference type="AlphaFoldDB" id="A0A150RKF1"/>
<feature type="compositionally biased region" description="Gly residues" evidence="1">
    <location>
        <begin position="52"/>
        <end position="62"/>
    </location>
</feature>
<gene>
    <name evidence="2" type="ORF">BE17_50270</name>
</gene>
<dbReference type="Proteomes" id="UP000075635">
    <property type="component" value="Unassembled WGS sequence"/>
</dbReference>
<reference evidence="2 3" key="1">
    <citation type="submission" date="2014-02" db="EMBL/GenBank/DDBJ databases">
        <title>The small core and large imbalanced accessory genome model reveals a collaborative survival strategy of Sorangium cellulosum strains in nature.</title>
        <authorList>
            <person name="Han K."/>
            <person name="Peng R."/>
            <person name="Blom J."/>
            <person name="Li Y.-Z."/>
        </authorList>
    </citation>
    <scope>NUCLEOTIDE SEQUENCE [LARGE SCALE GENOMIC DNA]</scope>
    <source>
        <strain evidence="2 3">So0011-07</strain>
    </source>
</reference>